<dbReference type="Proteomes" id="UP000707071">
    <property type="component" value="Unassembled WGS sequence"/>
</dbReference>
<feature type="compositionally biased region" description="Basic and acidic residues" evidence="1">
    <location>
        <begin position="39"/>
        <end position="49"/>
    </location>
</feature>
<dbReference type="EMBL" id="SRRH01000098">
    <property type="protein sequence ID" value="KAG6299284.1"/>
    <property type="molecule type" value="Genomic_DNA"/>
</dbReference>
<evidence type="ECO:0000313" key="2">
    <source>
        <dbReference type="EMBL" id="KAG6299284.1"/>
    </source>
</evidence>
<feature type="compositionally biased region" description="Basic and acidic residues" evidence="1">
    <location>
        <begin position="67"/>
        <end position="81"/>
    </location>
</feature>
<sequence>MWKMRGRQCYTGNAQWDQAGEAYLNRPTHFASPAGTEESTDRGRRHESEAMPSQEIAPGKKVGRIGRPLESRNRVQSERTQKATMLTGAINEPV</sequence>
<feature type="region of interest" description="Disordered" evidence="1">
    <location>
        <begin position="26"/>
        <end position="94"/>
    </location>
</feature>
<keyword evidence="3" id="KW-1185">Reference proteome</keyword>
<name>A0A9P7U0C7_9HYPO</name>
<accession>A0A9P7U0C7</accession>
<gene>
    <name evidence="2" type="ORF">E4U09_008270</name>
</gene>
<protein>
    <submittedName>
        <fullName evidence="2">Uncharacterized protein</fullName>
    </submittedName>
</protein>
<reference evidence="2 3" key="1">
    <citation type="journal article" date="2020" name="bioRxiv">
        <title>Whole genome comparisons of ergot fungi reveals the divergence and evolution of species within the genus Claviceps are the result of varying mechanisms driving genome evolution and host range expansion.</title>
        <authorList>
            <person name="Wyka S.A."/>
            <person name="Mondo S.J."/>
            <person name="Liu M."/>
            <person name="Dettman J."/>
            <person name="Nalam V."/>
            <person name="Broders K.D."/>
        </authorList>
    </citation>
    <scope>NUCLEOTIDE SEQUENCE [LARGE SCALE GENOMIC DNA]</scope>
    <source>
        <strain evidence="2 3">Clav52</strain>
    </source>
</reference>
<dbReference type="AlphaFoldDB" id="A0A9P7U0C7"/>
<organism evidence="2 3">
    <name type="scientific">Claviceps aff. purpurea</name>
    <dbReference type="NCBI Taxonomy" id="1967640"/>
    <lineage>
        <taxon>Eukaryota</taxon>
        <taxon>Fungi</taxon>
        <taxon>Dikarya</taxon>
        <taxon>Ascomycota</taxon>
        <taxon>Pezizomycotina</taxon>
        <taxon>Sordariomycetes</taxon>
        <taxon>Hypocreomycetidae</taxon>
        <taxon>Hypocreales</taxon>
        <taxon>Clavicipitaceae</taxon>
        <taxon>Claviceps</taxon>
    </lineage>
</organism>
<evidence type="ECO:0000313" key="3">
    <source>
        <dbReference type="Proteomes" id="UP000707071"/>
    </source>
</evidence>
<evidence type="ECO:0000256" key="1">
    <source>
        <dbReference type="SAM" id="MobiDB-lite"/>
    </source>
</evidence>
<comment type="caution">
    <text evidence="2">The sequence shown here is derived from an EMBL/GenBank/DDBJ whole genome shotgun (WGS) entry which is preliminary data.</text>
</comment>
<proteinExistence type="predicted"/>